<dbReference type="Gene3D" id="3.30.420.10">
    <property type="entry name" value="Ribonuclease H-like superfamily/Ribonuclease H"/>
    <property type="match status" value="1"/>
</dbReference>
<keyword evidence="4 12" id="KW-0479">Metal-binding</keyword>
<keyword evidence="6 12" id="KW-0227">DNA damage</keyword>
<dbReference type="Proteomes" id="UP001431693">
    <property type="component" value="Unassembled WGS sequence"/>
</dbReference>
<comment type="caution">
    <text evidence="14">The sequence shown here is derived from an EMBL/GenBank/DDBJ whole genome shotgun (WGS) entry which is preliminary data.</text>
</comment>
<comment type="subunit">
    <text evidence="12">Homodimer which binds Holliday junction (HJ) DNA. The HJ becomes 2-fold symmetrical on binding to RuvC with unstacked arms; it has a different conformation from HJ DNA in complex with RuvA. In the full resolvosome a probable DNA-RuvA(4)-RuvB(12)-RuvC(2) complex forms which resolves the HJ.</text>
</comment>
<keyword evidence="7 12" id="KW-0378">Hydrolase</keyword>
<name>A0ABT6ZHE5_9ACTN</name>
<comment type="similarity">
    <text evidence="1 12">Belongs to the RuvC family.</text>
</comment>
<keyword evidence="8 12" id="KW-0460">Magnesium</keyword>
<gene>
    <name evidence="12 14" type="primary">ruvC</name>
    <name evidence="14" type="ORF">QJ043_00040</name>
</gene>
<keyword evidence="9 12" id="KW-0238">DNA-binding</keyword>
<evidence type="ECO:0000256" key="11">
    <source>
        <dbReference type="ARBA" id="ARBA00023204"/>
    </source>
</evidence>
<evidence type="ECO:0000256" key="5">
    <source>
        <dbReference type="ARBA" id="ARBA00022759"/>
    </source>
</evidence>
<dbReference type="RefSeq" id="WP_283712125.1">
    <property type="nucleotide sequence ID" value="NZ_JASJEW010000001.1"/>
</dbReference>
<evidence type="ECO:0000256" key="8">
    <source>
        <dbReference type="ARBA" id="ARBA00022842"/>
    </source>
</evidence>
<feature type="binding site" evidence="12">
    <location>
        <position position="7"/>
    </location>
    <ligand>
        <name>Mg(2+)</name>
        <dbReference type="ChEBI" id="CHEBI:18420"/>
        <label>1</label>
    </ligand>
</feature>
<dbReference type="HAMAP" id="MF_00034">
    <property type="entry name" value="RuvC"/>
    <property type="match status" value="1"/>
</dbReference>
<evidence type="ECO:0000256" key="4">
    <source>
        <dbReference type="ARBA" id="ARBA00022723"/>
    </source>
</evidence>
<dbReference type="PANTHER" id="PTHR30194">
    <property type="entry name" value="CROSSOVER JUNCTION ENDODEOXYRIBONUCLEASE RUVC"/>
    <property type="match status" value="1"/>
</dbReference>
<feature type="active site" evidence="12">
    <location>
        <position position="7"/>
    </location>
</feature>
<organism evidence="14 15">
    <name type="scientific">Kribbibacterium absianum</name>
    <dbReference type="NCBI Taxonomy" id="3044210"/>
    <lineage>
        <taxon>Bacteria</taxon>
        <taxon>Bacillati</taxon>
        <taxon>Actinomycetota</taxon>
        <taxon>Coriobacteriia</taxon>
        <taxon>Coriobacteriales</taxon>
        <taxon>Kribbibacteriaceae</taxon>
        <taxon>Kribbibacterium</taxon>
    </lineage>
</organism>
<dbReference type="NCBIfam" id="TIGR00228">
    <property type="entry name" value="ruvC"/>
    <property type="match status" value="1"/>
</dbReference>
<reference evidence="14" key="1">
    <citation type="submission" date="2023-05" db="EMBL/GenBank/DDBJ databases">
        <title>[olsenella] sp. nov., isolated from a pig farm feces dump.</title>
        <authorList>
            <person name="Chang Y.-H."/>
        </authorList>
    </citation>
    <scope>NUCLEOTIDE SEQUENCE</scope>
    <source>
        <strain evidence="14">YH-ols2217</strain>
    </source>
</reference>
<dbReference type="CDD" id="cd16962">
    <property type="entry name" value="RuvC"/>
    <property type="match status" value="1"/>
</dbReference>
<comment type="subcellular location">
    <subcellularLocation>
        <location evidence="12">Cytoplasm</location>
    </subcellularLocation>
</comment>
<dbReference type="SUPFAM" id="SSF53098">
    <property type="entry name" value="Ribonuclease H-like"/>
    <property type="match status" value="1"/>
</dbReference>
<evidence type="ECO:0000256" key="3">
    <source>
        <dbReference type="ARBA" id="ARBA00022722"/>
    </source>
</evidence>
<dbReference type="InterPro" id="IPR012337">
    <property type="entry name" value="RNaseH-like_sf"/>
</dbReference>
<feature type="binding site" evidence="12">
    <location>
        <position position="140"/>
    </location>
    <ligand>
        <name>Mg(2+)</name>
        <dbReference type="ChEBI" id="CHEBI:18420"/>
        <label>1</label>
    </ligand>
</feature>
<dbReference type="PRINTS" id="PR00696">
    <property type="entry name" value="RSOLVASERUVC"/>
</dbReference>
<dbReference type="EC" id="3.1.21.10" evidence="12 13"/>
<dbReference type="Pfam" id="PF02075">
    <property type="entry name" value="RuvC"/>
    <property type="match status" value="1"/>
</dbReference>
<evidence type="ECO:0000256" key="10">
    <source>
        <dbReference type="ARBA" id="ARBA00023172"/>
    </source>
</evidence>
<evidence type="ECO:0000256" key="9">
    <source>
        <dbReference type="ARBA" id="ARBA00023125"/>
    </source>
</evidence>
<evidence type="ECO:0000256" key="1">
    <source>
        <dbReference type="ARBA" id="ARBA00009518"/>
    </source>
</evidence>
<keyword evidence="15" id="KW-1185">Reference proteome</keyword>
<dbReference type="InterPro" id="IPR002176">
    <property type="entry name" value="X-over_junc_endoDNase_RuvC"/>
</dbReference>
<evidence type="ECO:0000256" key="6">
    <source>
        <dbReference type="ARBA" id="ARBA00022763"/>
    </source>
</evidence>
<evidence type="ECO:0000256" key="2">
    <source>
        <dbReference type="ARBA" id="ARBA00022490"/>
    </source>
</evidence>
<sequence>MVILGIDPGLANTGWGVVETRGSLCRARAYGNISTGADEPLDLRLRAIYDGLAEAIERYRPTDVAVEKIFFGQNTKSAIATAHARGAALVACAHAGAAVGEYTPMQIKQAVVGTGAADKHQVTYMVRRLLALDHDPRPDHCADALAAAVCHANLTRTQAMVGSAASTRGRTA</sequence>
<evidence type="ECO:0000256" key="12">
    <source>
        <dbReference type="HAMAP-Rule" id="MF_00034"/>
    </source>
</evidence>
<comment type="catalytic activity">
    <reaction evidence="12">
        <text>Endonucleolytic cleavage at a junction such as a reciprocal single-stranded crossover between two homologous DNA duplexes (Holliday junction).</text>
        <dbReference type="EC" id="3.1.21.10"/>
    </reaction>
</comment>
<dbReference type="PANTHER" id="PTHR30194:SF3">
    <property type="entry name" value="CROSSOVER JUNCTION ENDODEOXYRIBONUCLEASE RUVC"/>
    <property type="match status" value="1"/>
</dbReference>
<feature type="binding site" evidence="12">
    <location>
        <position position="67"/>
    </location>
    <ligand>
        <name>Mg(2+)</name>
        <dbReference type="ChEBI" id="CHEBI:18420"/>
        <label>2</label>
    </ligand>
</feature>
<feature type="active site" evidence="12">
    <location>
        <position position="67"/>
    </location>
</feature>
<keyword evidence="10 12" id="KW-0233">DNA recombination</keyword>
<dbReference type="InterPro" id="IPR036397">
    <property type="entry name" value="RNaseH_sf"/>
</dbReference>
<proteinExistence type="inferred from homology"/>
<keyword evidence="2 12" id="KW-0963">Cytoplasm</keyword>
<keyword evidence="11 12" id="KW-0234">DNA repair</keyword>
<dbReference type="EMBL" id="JASJEX010000001">
    <property type="protein sequence ID" value="MDJ1128480.1"/>
    <property type="molecule type" value="Genomic_DNA"/>
</dbReference>
<comment type="function">
    <text evidence="12">The RuvA-RuvB-RuvC complex processes Holliday junction (HJ) DNA during genetic recombination and DNA repair. Endonuclease that resolves HJ intermediates. Cleaves cruciform DNA by making single-stranded nicks across the HJ at symmetrical positions within the homologous arms, yielding a 5'-phosphate and a 3'-hydroxyl group; requires a central core of homology in the junction. The consensus cleavage sequence is 5'-(A/T)TT(C/G)-3'. Cleavage occurs on the 3'-side of the TT dinucleotide at the point of strand exchange. HJ branch migration catalyzed by RuvA-RuvB allows RuvC to scan DNA until it finds its consensus sequence, where it cleaves and resolves the cruciform DNA.</text>
</comment>
<dbReference type="NCBIfam" id="NF000711">
    <property type="entry name" value="PRK00039.2-1"/>
    <property type="match status" value="1"/>
</dbReference>
<evidence type="ECO:0000256" key="7">
    <source>
        <dbReference type="ARBA" id="ARBA00022801"/>
    </source>
</evidence>
<keyword evidence="5 12" id="KW-0255">Endonuclease</keyword>
<feature type="active site" evidence="12">
    <location>
        <position position="140"/>
    </location>
</feature>
<keyword evidence="3 12" id="KW-0540">Nuclease</keyword>
<evidence type="ECO:0000313" key="15">
    <source>
        <dbReference type="Proteomes" id="UP001431693"/>
    </source>
</evidence>
<comment type="cofactor">
    <cofactor evidence="12">
        <name>Mg(2+)</name>
        <dbReference type="ChEBI" id="CHEBI:18420"/>
    </cofactor>
    <text evidence="12">Binds 2 Mg(2+) ion per subunit.</text>
</comment>
<evidence type="ECO:0000313" key="14">
    <source>
        <dbReference type="EMBL" id="MDJ1128480.1"/>
    </source>
</evidence>
<evidence type="ECO:0000256" key="13">
    <source>
        <dbReference type="NCBIfam" id="TIGR00228"/>
    </source>
</evidence>
<accession>A0ABT6ZHE5</accession>
<protein>
    <recommendedName>
        <fullName evidence="12 13">Crossover junction endodeoxyribonuclease RuvC</fullName>
        <ecNumber evidence="12 13">3.1.21.10</ecNumber>
    </recommendedName>
    <alternativeName>
        <fullName evidence="12">Holliday junction nuclease RuvC</fullName>
    </alternativeName>
    <alternativeName>
        <fullName evidence="12">Holliday junction resolvase RuvC</fullName>
    </alternativeName>
</protein>